<reference evidence="3 4" key="1">
    <citation type="journal article" date="2018" name="Evol. Lett.">
        <title>Horizontal gene cluster transfer increased hallucinogenic mushroom diversity.</title>
        <authorList>
            <person name="Reynolds H.T."/>
            <person name="Vijayakumar V."/>
            <person name="Gluck-Thaler E."/>
            <person name="Korotkin H.B."/>
            <person name="Matheny P.B."/>
            <person name="Slot J.C."/>
        </authorList>
    </citation>
    <scope>NUCLEOTIDE SEQUENCE [LARGE SCALE GENOMIC DNA]</scope>
    <source>
        <strain evidence="3 4">SRW20</strain>
    </source>
</reference>
<organism evidence="3 4">
    <name type="scientific">Gymnopilus dilepis</name>
    <dbReference type="NCBI Taxonomy" id="231916"/>
    <lineage>
        <taxon>Eukaryota</taxon>
        <taxon>Fungi</taxon>
        <taxon>Dikarya</taxon>
        <taxon>Basidiomycota</taxon>
        <taxon>Agaricomycotina</taxon>
        <taxon>Agaricomycetes</taxon>
        <taxon>Agaricomycetidae</taxon>
        <taxon>Agaricales</taxon>
        <taxon>Agaricineae</taxon>
        <taxon>Hymenogastraceae</taxon>
        <taxon>Gymnopilus</taxon>
    </lineage>
</organism>
<dbReference type="EMBL" id="NHYE01000846">
    <property type="protein sequence ID" value="PPR02415.1"/>
    <property type="molecule type" value="Genomic_DNA"/>
</dbReference>
<sequence length="240" mass="26671">MAAKFLCCLPLRLGVVIISVLQFLFCGAFAGVLWWAICFAHKDQSDLAAVTGLMKTTAIIVAAVYSAAALIALFGFLGSIFRKLRLVQIFSLLLFLALLVQIGSSIWYLVIFYRNRHQNTADCKNGTTDPNRIAYCDSLDAFRRIPQGAMLASFIVTIVLQAYACYVVHYYSKRLENQRAERRASRALRASGPVYQPVEGHEDAFTMSKPANQYPYADTAHSYGHAHQPSYGDNDAGRQV</sequence>
<protein>
    <submittedName>
        <fullName evidence="3">Uncharacterized protein</fullName>
    </submittedName>
</protein>
<keyword evidence="2" id="KW-0472">Membrane</keyword>
<keyword evidence="4" id="KW-1185">Reference proteome</keyword>
<keyword evidence="2" id="KW-1133">Transmembrane helix</keyword>
<comment type="caution">
    <text evidence="3">The sequence shown here is derived from an EMBL/GenBank/DDBJ whole genome shotgun (WGS) entry which is preliminary data.</text>
</comment>
<feature type="region of interest" description="Disordered" evidence="1">
    <location>
        <begin position="217"/>
        <end position="240"/>
    </location>
</feature>
<feature type="transmembrane region" description="Helical" evidence="2">
    <location>
        <begin position="149"/>
        <end position="172"/>
    </location>
</feature>
<evidence type="ECO:0000256" key="2">
    <source>
        <dbReference type="SAM" id="Phobius"/>
    </source>
</evidence>
<feature type="transmembrane region" description="Helical" evidence="2">
    <location>
        <begin position="12"/>
        <end position="37"/>
    </location>
</feature>
<evidence type="ECO:0000256" key="1">
    <source>
        <dbReference type="SAM" id="MobiDB-lite"/>
    </source>
</evidence>
<dbReference type="STRING" id="231916.A0A409YHH0"/>
<dbReference type="AlphaFoldDB" id="A0A409YHH0"/>
<proteinExistence type="predicted"/>
<gene>
    <name evidence="3" type="ORF">CVT26_011383</name>
</gene>
<evidence type="ECO:0000313" key="3">
    <source>
        <dbReference type="EMBL" id="PPR02415.1"/>
    </source>
</evidence>
<feature type="transmembrane region" description="Helical" evidence="2">
    <location>
        <begin position="57"/>
        <end position="77"/>
    </location>
</feature>
<feature type="transmembrane region" description="Helical" evidence="2">
    <location>
        <begin position="89"/>
        <end position="110"/>
    </location>
</feature>
<evidence type="ECO:0000313" key="4">
    <source>
        <dbReference type="Proteomes" id="UP000284706"/>
    </source>
</evidence>
<keyword evidence="2" id="KW-0812">Transmembrane</keyword>
<accession>A0A409YHH0</accession>
<dbReference type="OrthoDB" id="7862095at2759"/>
<name>A0A409YHH0_9AGAR</name>
<dbReference type="InParanoid" id="A0A409YHH0"/>
<dbReference type="Proteomes" id="UP000284706">
    <property type="component" value="Unassembled WGS sequence"/>
</dbReference>